<dbReference type="PANTHER" id="PTHR43053:SF3">
    <property type="entry name" value="ALPHA-GALACTOSIDASE C-RELATED"/>
    <property type="match status" value="1"/>
</dbReference>
<sequence length="701" mass="81289">MREVKINENGLSVVFRIRNNGVVELQDFSPLSLETKMRKMEYIDENIYYPLLEVRYTGATTTEMHGFKHNVNSSSLEFVYERHEFNEYKDGKELKIFLDSKRKVSAVYHMKFFHEVPVVKVWTELENHGVEMVGLEYISSFMYQGISSNGVMPYYKKTDIYVPNNSWSCEAQWQKYDAEKLNLNGMAIDGFNSKGFSLNRFYYGGRGSWSSCEYLPMGFAADRETGETYLFQIENSGQWHVEYGSGEASRLYLALSGPEESDHGWWKNLKPGNSFVTVPAAFGVVKGDINAAVAALTRYRRKVRRKNQDNERLNVVFNDYMNCLMGDPTEEKVKQIIDKIVDLGCEYYCLDAGWYDDGYWWDRVGEWMESSKRFPNGLKTICDYANSKGMKMGLWLEIEVMGTSCELAEKLPDDWFICRHGKRHIDNKRYLLDFRNPKVRKHCRMVIERLIRDYGVDYFKMDYNVSMGYGSDINSDSCADAILEHYRCLYQWYEEIFESYPALIIENCSSGGQRMDYGMLKLLSLQSVSDQTDYIYNSYIATNAVSAVTPEQAGIWVYPYEDEAEHVVYNMVNGLLHRPYISGMVWKLGTANMVLLREGIALYKQIRSELKEGEPFFPLGFAHLGDPVLAYGVKTRNCFYLSVLMPDAEEATIPLDLAENVKNVSVIYPRYLGCSYEYLERNLKVHMPQKKTGRLFKFELD</sequence>
<accession>A0A4P6LXM6</accession>
<dbReference type="InterPro" id="IPR017853">
    <property type="entry name" value="GH"/>
</dbReference>
<dbReference type="KEGG" id="bpro:PMF13cell1_02910"/>
<dbReference type="InterPro" id="IPR038417">
    <property type="entry name" value="Alpga-gal_N_sf"/>
</dbReference>
<dbReference type="AlphaFoldDB" id="A0A4P6LXM6"/>
<dbReference type="RefSeq" id="WP_130181174.1">
    <property type="nucleotide sequence ID" value="NZ_CP035945.1"/>
</dbReference>
<dbReference type="GO" id="GO:0016052">
    <property type="term" value="P:carbohydrate catabolic process"/>
    <property type="evidence" value="ECO:0007669"/>
    <property type="project" value="InterPro"/>
</dbReference>
<organism evidence="3 4">
    <name type="scientific">Blautia producta</name>
    <dbReference type="NCBI Taxonomy" id="33035"/>
    <lineage>
        <taxon>Bacteria</taxon>
        <taxon>Bacillati</taxon>
        <taxon>Bacillota</taxon>
        <taxon>Clostridia</taxon>
        <taxon>Lachnospirales</taxon>
        <taxon>Lachnospiraceae</taxon>
        <taxon>Blautia</taxon>
    </lineage>
</organism>
<keyword evidence="1 3" id="KW-0378">Hydrolase</keyword>
<keyword evidence="2 3" id="KW-0326">Glycosidase</keyword>
<dbReference type="EMBL" id="CP035945">
    <property type="protein sequence ID" value="QBE97354.1"/>
    <property type="molecule type" value="Genomic_DNA"/>
</dbReference>
<reference evidence="3 4" key="1">
    <citation type="submission" date="2019-01" db="EMBL/GenBank/DDBJ databases">
        <title>PMF-metabolizing Aryl O-demethylase.</title>
        <authorList>
            <person name="Kim M."/>
        </authorList>
    </citation>
    <scope>NUCLEOTIDE SEQUENCE [LARGE SCALE GENOMIC DNA]</scope>
    <source>
        <strain evidence="3 4">PMF1</strain>
    </source>
</reference>
<dbReference type="Proteomes" id="UP000289794">
    <property type="component" value="Chromosome"/>
</dbReference>
<dbReference type="InterPro" id="IPR002252">
    <property type="entry name" value="Glyco_hydro_36"/>
</dbReference>
<dbReference type="PRINTS" id="PR00743">
    <property type="entry name" value="GLHYDRLASE36"/>
</dbReference>
<protein>
    <submittedName>
        <fullName evidence="3">Alpha-galactosidase</fullName>
        <ecNumber evidence="3">3.2.1.22</ecNumber>
    </submittedName>
</protein>
<dbReference type="EC" id="3.2.1.22" evidence="3"/>
<dbReference type="Gene3D" id="2.70.98.60">
    <property type="entry name" value="alpha-galactosidase from lactobacil brevis"/>
    <property type="match status" value="1"/>
</dbReference>
<name>A0A4P6LXM6_9FIRM</name>
<dbReference type="GO" id="GO:0004557">
    <property type="term" value="F:alpha-galactosidase activity"/>
    <property type="evidence" value="ECO:0007669"/>
    <property type="project" value="UniProtKB-EC"/>
</dbReference>
<dbReference type="InterPro" id="IPR050985">
    <property type="entry name" value="Alpha-glycosidase_related"/>
</dbReference>
<evidence type="ECO:0000313" key="4">
    <source>
        <dbReference type="Proteomes" id="UP000289794"/>
    </source>
</evidence>
<evidence type="ECO:0000313" key="3">
    <source>
        <dbReference type="EMBL" id="QBE97354.1"/>
    </source>
</evidence>
<dbReference type="CDD" id="cd14791">
    <property type="entry name" value="GH36"/>
    <property type="match status" value="1"/>
</dbReference>
<evidence type="ECO:0000256" key="1">
    <source>
        <dbReference type="ARBA" id="ARBA00022801"/>
    </source>
</evidence>
<proteinExistence type="predicted"/>
<dbReference type="Gene3D" id="3.20.20.70">
    <property type="entry name" value="Aldolase class I"/>
    <property type="match status" value="1"/>
</dbReference>
<gene>
    <name evidence="3" type="primary">rafA_5</name>
    <name evidence="3" type="ORF">PMF13cell1_02910</name>
</gene>
<dbReference type="Pfam" id="PF02065">
    <property type="entry name" value="Melibiase"/>
    <property type="match status" value="1"/>
</dbReference>
<evidence type="ECO:0000256" key="2">
    <source>
        <dbReference type="ARBA" id="ARBA00023295"/>
    </source>
</evidence>
<dbReference type="SUPFAM" id="SSF51445">
    <property type="entry name" value="(Trans)glycosidases"/>
    <property type="match status" value="1"/>
</dbReference>
<dbReference type="PANTHER" id="PTHR43053">
    <property type="entry name" value="GLYCOSIDASE FAMILY 31"/>
    <property type="match status" value="1"/>
</dbReference>
<dbReference type="InterPro" id="IPR013785">
    <property type="entry name" value="Aldolase_TIM"/>
</dbReference>